<evidence type="ECO:0000256" key="3">
    <source>
        <dbReference type="ARBA" id="ARBA00012388"/>
    </source>
</evidence>
<dbReference type="Proteomes" id="UP000225706">
    <property type="component" value="Unassembled WGS sequence"/>
</dbReference>
<dbReference type="OrthoDB" id="10065073at2759"/>
<name>A0A2B4T1L9_STYPI</name>
<keyword evidence="4" id="KW-0808">Transferase</keyword>
<dbReference type="InterPro" id="IPR005475">
    <property type="entry name" value="Transketolase-like_Pyr-bd"/>
</dbReference>
<evidence type="ECO:0000313" key="8">
    <source>
        <dbReference type="EMBL" id="PFX34678.1"/>
    </source>
</evidence>
<organism evidence="8 9">
    <name type="scientific">Stylophora pistillata</name>
    <name type="common">Smooth cauliflower coral</name>
    <dbReference type="NCBI Taxonomy" id="50429"/>
    <lineage>
        <taxon>Eukaryota</taxon>
        <taxon>Metazoa</taxon>
        <taxon>Cnidaria</taxon>
        <taxon>Anthozoa</taxon>
        <taxon>Hexacorallia</taxon>
        <taxon>Scleractinia</taxon>
        <taxon>Astrocoeniina</taxon>
        <taxon>Pocilloporidae</taxon>
        <taxon>Stylophora</taxon>
    </lineage>
</organism>
<dbReference type="SUPFAM" id="SSF52518">
    <property type="entry name" value="Thiamin diphosphate-binding fold (THDP-binding)"/>
    <property type="match status" value="1"/>
</dbReference>
<dbReference type="STRING" id="50429.A0A2B4T1L9"/>
<dbReference type="Pfam" id="PF07984">
    <property type="entry name" value="NTP_transf_7"/>
    <property type="match status" value="1"/>
</dbReference>
<dbReference type="SMART" id="SM00861">
    <property type="entry name" value="Transket_pyr"/>
    <property type="match status" value="1"/>
</dbReference>
<dbReference type="InterPro" id="IPR029061">
    <property type="entry name" value="THDP-binding"/>
</dbReference>
<comment type="catalytic activity">
    <reaction evidence="6">
        <text>RNA(n) + ATP = RNA(n)-3'-adenine ribonucleotide + diphosphate</text>
        <dbReference type="Rhea" id="RHEA:11332"/>
        <dbReference type="Rhea" id="RHEA-COMP:14527"/>
        <dbReference type="Rhea" id="RHEA-COMP:17347"/>
        <dbReference type="ChEBI" id="CHEBI:30616"/>
        <dbReference type="ChEBI" id="CHEBI:33019"/>
        <dbReference type="ChEBI" id="CHEBI:140395"/>
        <dbReference type="ChEBI" id="CHEBI:173115"/>
        <dbReference type="EC" id="2.7.7.19"/>
    </reaction>
    <physiologicalReaction direction="left-to-right" evidence="6">
        <dbReference type="Rhea" id="RHEA:11333"/>
    </physiologicalReaction>
</comment>
<feature type="domain" description="Transketolase-like pyrimidine-binding" evidence="7">
    <location>
        <begin position="455"/>
        <end position="630"/>
    </location>
</feature>
<dbReference type="InterPro" id="IPR009014">
    <property type="entry name" value="Transketo_C/PFOR_II"/>
</dbReference>
<keyword evidence="9" id="KW-1185">Reference proteome</keyword>
<evidence type="ECO:0000256" key="2">
    <source>
        <dbReference type="ARBA" id="ARBA00007631"/>
    </source>
</evidence>
<dbReference type="Pfam" id="PF02779">
    <property type="entry name" value="Transket_pyr"/>
    <property type="match status" value="1"/>
</dbReference>
<evidence type="ECO:0000259" key="7">
    <source>
        <dbReference type="SMART" id="SM00861"/>
    </source>
</evidence>
<dbReference type="FunFam" id="3.40.50.970:FF:000001">
    <property type="entry name" value="Pyruvate dehydrogenase E1 beta subunit"/>
    <property type="match status" value="1"/>
</dbReference>
<dbReference type="GO" id="GO:1990817">
    <property type="term" value="F:poly(A) RNA polymerase activity"/>
    <property type="evidence" value="ECO:0007669"/>
    <property type="project" value="UniProtKB-EC"/>
</dbReference>
<evidence type="ECO:0000313" key="9">
    <source>
        <dbReference type="Proteomes" id="UP000225706"/>
    </source>
</evidence>
<dbReference type="GO" id="GO:0048255">
    <property type="term" value="P:mRNA stabilization"/>
    <property type="evidence" value="ECO:0007669"/>
    <property type="project" value="TreeGrafter"/>
</dbReference>
<dbReference type="EC" id="2.7.7.19" evidence="3"/>
<comment type="similarity">
    <text evidence="2">Belongs to the TENT family.</text>
</comment>
<protein>
    <recommendedName>
        <fullName evidence="3">polynucleotide adenylyltransferase</fullName>
        <ecNumber evidence="3">2.7.7.19</ecNumber>
    </recommendedName>
</protein>
<proteinExistence type="inferred from homology"/>
<gene>
    <name evidence="8" type="primary">Bckdhb</name>
    <name evidence="8" type="ORF">AWC38_SpisGene432</name>
</gene>
<dbReference type="GO" id="GO:0016491">
    <property type="term" value="F:oxidoreductase activity"/>
    <property type="evidence" value="ECO:0007669"/>
    <property type="project" value="UniProtKB-KW"/>
</dbReference>
<dbReference type="PANTHER" id="PTHR12974:SF36">
    <property type="entry name" value="POLYNUCLEOTIDE ADENYLYLTRANSFERASE"/>
    <property type="match status" value="1"/>
</dbReference>
<dbReference type="PANTHER" id="PTHR12974">
    <property type="entry name" value="PRION-LIKE- Q/N-RICH -DOMAIN-BEARING PROTEIN PROTEIN 44"/>
    <property type="match status" value="1"/>
</dbReference>
<comment type="cofactor">
    <cofactor evidence="1">
        <name>thiamine diphosphate</name>
        <dbReference type="ChEBI" id="CHEBI:58937"/>
    </cofactor>
</comment>
<dbReference type="Pfam" id="PF02780">
    <property type="entry name" value="Transketolase_C"/>
    <property type="match status" value="1"/>
</dbReference>
<dbReference type="SUPFAM" id="SSF52922">
    <property type="entry name" value="TK C-terminal domain-like"/>
    <property type="match status" value="1"/>
</dbReference>
<dbReference type="AlphaFoldDB" id="A0A2B4T1L9"/>
<dbReference type="Gene3D" id="3.40.50.970">
    <property type="match status" value="1"/>
</dbReference>
<evidence type="ECO:0000256" key="4">
    <source>
        <dbReference type="ARBA" id="ARBA00022679"/>
    </source>
</evidence>
<dbReference type="InterPro" id="IPR012937">
    <property type="entry name" value="TET5"/>
</dbReference>
<dbReference type="InterPro" id="IPR033248">
    <property type="entry name" value="Transketolase_C"/>
</dbReference>
<accession>A0A2B4T1L9</accession>
<keyword evidence="5" id="KW-0560">Oxidoreductase</keyword>
<dbReference type="CDD" id="cd07036">
    <property type="entry name" value="TPP_PYR_E1-PDHc-beta_like"/>
    <property type="match status" value="1"/>
</dbReference>
<sequence length="709" mass="79709">MELKNNCQVLTFNQLTRLHSVLNQTVFIHGRGNFPTLEVPLKDLIETVTAGLKEEGLKVRDLRLNGSTASNILSTESNCSYNDIDLIFGVEIRSNLHLQQIKCVVLNSLLNFFPSEIPKDRMNSCILKEAYVQKMVKVSTDNDRWSLISLWNNQGKNVELKFVDSMRRQFEFSVDSFQIILDSLLGFYKLSPVPMKPSFFPTVVAESVYGDIKLALYHLDNKLIATRNPEEIRGGGLLKYCNLLVRSYIPENYEEIKILERYMCSRFFIDFSDIHQQQQKLESYLANHFIGDKRAQYEYLMVLYHIVSSSTVCLMGHERKQTLRLIDFLGKQLRGEVSYVPMVVYSDKTAPYSFVPASGYMVPVSTRSQTLSPYSYDNPCPDDLTLLNRSLRQNPETACMGDFNLPSIKWSLDESIPTNLGASRTAAFQIFGRCASTLTFVPDFPSPLYGETQKMNLFQSLTNAMDIILDSDPTSVVFGEDVAFGGVFRCTVGLKDKYGKDRVFNTPLSEQGIVGFGIGMAAAGATAIAEIQFADYIFPAFDQLVNEAAKFRYRSGNLFNCGSLTVRAPCGAVGHGAHYHSQSVESFFAHVPGLKVVVPRGPIQAKGLLLSSIRDKNPVIFFEPKILYRQAVEEVPVGDYEIPLSEAEILEEGSDVTVVGWGTQIHVLRDVCKMAKDQLGVSCELIDLRTILPWDEDTVLKVILFIFMI</sequence>
<evidence type="ECO:0000256" key="5">
    <source>
        <dbReference type="ARBA" id="ARBA00023002"/>
    </source>
</evidence>
<dbReference type="GO" id="GO:0003723">
    <property type="term" value="F:RNA binding"/>
    <property type="evidence" value="ECO:0007669"/>
    <property type="project" value="TreeGrafter"/>
</dbReference>
<evidence type="ECO:0000256" key="6">
    <source>
        <dbReference type="ARBA" id="ARBA00047933"/>
    </source>
</evidence>
<dbReference type="EMBL" id="LSMT01000003">
    <property type="protein sequence ID" value="PFX34678.1"/>
    <property type="molecule type" value="Genomic_DNA"/>
</dbReference>
<dbReference type="SMART" id="SM01153">
    <property type="entry name" value="DUF1693"/>
    <property type="match status" value="1"/>
</dbReference>
<evidence type="ECO:0000256" key="1">
    <source>
        <dbReference type="ARBA" id="ARBA00001964"/>
    </source>
</evidence>
<comment type="caution">
    <text evidence="8">The sequence shown here is derived from an EMBL/GenBank/DDBJ whole genome shotgun (WGS) entry which is preliminary data.</text>
</comment>
<reference evidence="9" key="1">
    <citation type="journal article" date="2017" name="bioRxiv">
        <title>Comparative analysis of the genomes of Stylophora pistillata and Acropora digitifera provides evidence for extensive differences between species of corals.</title>
        <authorList>
            <person name="Voolstra C.R."/>
            <person name="Li Y."/>
            <person name="Liew Y.J."/>
            <person name="Baumgarten S."/>
            <person name="Zoccola D."/>
            <person name="Flot J.-F."/>
            <person name="Tambutte S."/>
            <person name="Allemand D."/>
            <person name="Aranda M."/>
        </authorList>
    </citation>
    <scope>NUCLEOTIDE SEQUENCE [LARGE SCALE GENOMIC DNA]</scope>
</reference>
<dbReference type="Gene3D" id="3.40.50.920">
    <property type="match status" value="1"/>
</dbReference>